<organism evidence="2 3">
    <name type="scientific">Aspergillus cavernicola</name>
    <dbReference type="NCBI Taxonomy" id="176166"/>
    <lineage>
        <taxon>Eukaryota</taxon>
        <taxon>Fungi</taxon>
        <taxon>Dikarya</taxon>
        <taxon>Ascomycota</taxon>
        <taxon>Pezizomycotina</taxon>
        <taxon>Eurotiomycetes</taxon>
        <taxon>Eurotiomycetidae</taxon>
        <taxon>Eurotiales</taxon>
        <taxon>Aspergillaceae</taxon>
        <taxon>Aspergillus</taxon>
        <taxon>Aspergillus subgen. Nidulantes</taxon>
    </lineage>
</organism>
<evidence type="ECO:0000259" key="1">
    <source>
        <dbReference type="Pfam" id="PF16787"/>
    </source>
</evidence>
<evidence type="ECO:0000313" key="2">
    <source>
        <dbReference type="EMBL" id="KAL2811923.1"/>
    </source>
</evidence>
<protein>
    <recommendedName>
        <fullName evidence="1">Ndc10 domain-containing protein</fullName>
    </recommendedName>
</protein>
<name>A0ABR4H8Y6_9EURO</name>
<comment type="caution">
    <text evidence="2">The sequence shown here is derived from an EMBL/GenBank/DDBJ whole genome shotgun (WGS) entry which is preliminary data.</text>
</comment>
<sequence>MKPMELLEECWIGLGDPTDDRRDIAGQGFLRLLKLLRPILLQDSVLQMAKFPSHPIWTDPIFHRDDFKAFRQQLEQSISRDTEQVQIRRVVPAVADQLSQLRETVLSQVEQSKREVLEKLAGFDDSIQGHVPFILSPMRNGPLSVTAASALTRPGAGLDIVAGVGADASAATTKNRLPLLRSATSMVHGSCLHSAAGAGLDDCLYWVPLAIERYSKEVRCVMGVLDGALAGRD</sequence>
<dbReference type="Proteomes" id="UP001610335">
    <property type="component" value="Unassembled WGS sequence"/>
</dbReference>
<keyword evidence="3" id="KW-1185">Reference proteome</keyword>
<reference evidence="2 3" key="1">
    <citation type="submission" date="2024-07" db="EMBL/GenBank/DDBJ databases">
        <title>Section-level genome sequencing and comparative genomics of Aspergillus sections Usti and Cavernicolus.</title>
        <authorList>
            <consortium name="Lawrence Berkeley National Laboratory"/>
            <person name="Nybo J.L."/>
            <person name="Vesth T.C."/>
            <person name="Theobald S."/>
            <person name="Frisvad J.C."/>
            <person name="Larsen T.O."/>
            <person name="Kjaerboelling I."/>
            <person name="Rothschild-Mancinelli K."/>
            <person name="Lyhne E.K."/>
            <person name="Kogle M.E."/>
            <person name="Barry K."/>
            <person name="Clum A."/>
            <person name="Na H."/>
            <person name="Ledsgaard L."/>
            <person name="Lin J."/>
            <person name="Lipzen A."/>
            <person name="Kuo A."/>
            <person name="Riley R."/>
            <person name="Mondo S."/>
            <person name="LaButti K."/>
            <person name="Haridas S."/>
            <person name="Pangalinan J."/>
            <person name="Salamov A.A."/>
            <person name="Simmons B.A."/>
            <person name="Magnuson J.K."/>
            <person name="Chen J."/>
            <person name="Drula E."/>
            <person name="Henrissat B."/>
            <person name="Wiebenga A."/>
            <person name="Lubbers R.J."/>
            <person name="Gomes A.C."/>
            <person name="Makela M.R."/>
            <person name="Stajich J."/>
            <person name="Grigoriev I.V."/>
            <person name="Mortensen U.H."/>
            <person name="De vries R.P."/>
            <person name="Baker S.E."/>
            <person name="Andersen M.R."/>
        </authorList>
    </citation>
    <scope>NUCLEOTIDE SEQUENCE [LARGE SCALE GENOMIC DNA]</scope>
    <source>
        <strain evidence="2 3">CBS 600.67</strain>
    </source>
</reference>
<dbReference type="Gene3D" id="1.10.443.20">
    <property type="entry name" value="Centromere DNA-binding protein complex CBF3 subunit, domain 2"/>
    <property type="match status" value="1"/>
</dbReference>
<evidence type="ECO:0000313" key="3">
    <source>
        <dbReference type="Proteomes" id="UP001610335"/>
    </source>
</evidence>
<gene>
    <name evidence="2" type="ORF">BDW59DRAFT_167924</name>
</gene>
<dbReference type="EMBL" id="JBFXLS010000211">
    <property type="protein sequence ID" value="KAL2811923.1"/>
    <property type="molecule type" value="Genomic_DNA"/>
</dbReference>
<dbReference type="InterPro" id="IPR038279">
    <property type="entry name" value="Ndc10_dom2_sf"/>
</dbReference>
<accession>A0ABR4H8Y6</accession>
<proteinExistence type="predicted"/>
<dbReference type="Pfam" id="PF16787">
    <property type="entry name" value="NDC10_II"/>
    <property type="match status" value="1"/>
</dbReference>
<dbReference type="InterPro" id="IPR031872">
    <property type="entry name" value="NDC10_II"/>
</dbReference>
<feature type="domain" description="Ndc10" evidence="1">
    <location>
        <begin position="19"/>
        <end position="68"/>
    </location>
</feature>